<evidence type="ECO:0000256" key="6">
    <source>
        <dbReference type="ARBA" id="ARBA00022692"/>
    </source>
</evidence>
<dbReference type="GO" id="GO:0006811">
    <property type="term" value="P:monoatomic ion transport"/>
    <property type="evidence" value="ECO:0007669"/>
    <property type="project" value="UniProtKB-KW"/>
</dbReference>
<evidence type="ECO:0000256" key="9">
    <source>
        <dbReference type="ARBA" id="ARBA00023065"/>
    </source>
</evidence>
<sequence>MNIRPNNELVRFQSPLWRRLSLAGFCLSLAACAASPGMRMTDKQTLPLSAPRDGAPAQALNVPIQEVDVDLVNRMREFDGSTSLRSAELLAAANQNAAYRIGPGDVLQITLWDHPELAAANPAGQTGGAPRASDPASGFVVDQKGNVQFPYAGSIHVSDMTPADAQVAVTRALTAFHNPQVTVRIASFRSQQVYVEGEVRSPGIQPINDVPMTLVDAVDRAGGLQPTADSSRIELMRGSARYVLSLTSLLDKGINPAHIVLENRDVLRVMSREDSGVYVMGEVTRPTLALPLRNGSLSLGDALSQAGSINSNTADAAQVFVIRGHGASKPDVFHLDAKSPVAMVLANEFMLQPKDVVYVDGNGLVRFNRVLSLLLPAINAGMTGVVLAK</sequence>
<dbReference type="AlphaFoldDB" id="A0A5Q4YYK9"/>
<reference evidence="18 19" key="1">
    <citation type="submission" date="2019-08" db="EMBL/GenBank/DDBJ databases">
        <authorList>
            <person name="Herpell B J."/>
        </authorList>
    </citation>
    <scope>NUCLEOTIDE SEQUENCE [LARGE SCALE GENOMIC DNA]</scope>
    <source>
        <strain evidence="19">Msb3</strain>
    </source>
</reference>
<dbReference type="PANTHER" id="PTHR33619">
    <property type="entry name" value="POLYSACCHARIDE EXPORT PROTEIN GFCE-RELATED"/>
    <property type="match status" value="1"/>
</dbReference>
<keyword evidence="12" id="KW-0564">Palmitate</keyword>
<dbReference type="Gene3D" id="3.30.1950.10">
    <property type="entry name" value="wza like domain"/>
    <property type="match status" value="1"/>
</dbReference>
<keyword evidence="3" id="KW-0813">Transport</keyword>
<dbReference type="InterPro" id="IPR003715">
    <property type="entry name" value="Poly_export_N"/>
</dbReference>
<dbReference type="GO" id="GO:0015288">
    <property type="term" value="F:porin activity"/>
    <property type="evidence" value="ECO:0007669"/>
    <property type="project" value="UniProtKB-KW"/>
</dbReference>
<evidence type="ECO:0000256" key="13">
    <source>
        <dbReference type="ARBA" id="ARBA00023237"/>
    </source>
</evidence>
<evidence type="ECO:0000256" key="5">
    <source>
        <dbReference type="ARBA" id="ARBA00022597"/>
    </source>
</evidence>
<dbReference type="Gene3D" id="3.10.560.10">
    <property type="entry name" value="Outer membrane lipoprotein wza domain like"/>
    <property type="match status" value="2"/>
</dbReference>
<evidence type="ECO:0000256" key="7">
    <source>
        <dbReference type="ARBA" id="ARBA00022729"/>
    </source>
</evidence>
<gene>
    <name evidence="18" type="primary">epsA</name>
    <name evidence="18" type="ORF">PDMSB3_2910</name>
</gene>
<keyword evidence="10" id="KW-0626">Porin</keyword>
<evidence type="ECO:0000256" key="2">
    <source>
        <dbReference type="ARBA" id="ARBA00009450"/>
    </source>
</evidence>
<evidence type="ECO:0000256" key="15">
    <source>
        <dbReference type="SAM" id="SignalP"/>
    </source>
</evidence>
<protein>
    <submittedName>
        <fullName evidence="18">EPS I polysaccharide export outer membrane protein EpsA</fullName>
    </submittedName>
</protein>
<evidence type="ECO:0000256" key="14">
    <source>
        <dbReference type="ARBA" id="ARBA00023288"/>
    </source>
</evidence>
<keyword evidence="19" id="KW-1185">Reference proteome</keyword>
<dbReference type="Pfam" id="PF02563">
    <property type="entry name" value="Poly_export"/>
    <property type="match status" value="1"/>
</dbReference>
<evidence type="ECO:0000256" key="12">
    <source>
        <dbReference type="ARBA" id="ARBA00023139"/>
    </source>
</evidence>
<comment type="similarity">
    <text evidence="2">Belongs to the BexD/CtrA/VexA family.</text>
</comment>
<keyword evidence="4" id="KW-1134">Transmembrane beta strand</keyword>
<evidence type="ECO:0000256" key="10">
    <source>
        <dbReference type="ARBA" id="ARBA00023114"/>
    </source>
</evidence>
<evidence type="ECO:0000256" key="11">
    <source>
        <dbReference type="ARBA" id="ARBA00023136"/>
    </source>
</evidence>
<keyword evidence="13" id="KW-0998">Cell outer membrane</keyword>
<dbReference type="KEGG" id="pdio:PDMSB3_2910.1"/>
<keyword evidence="6" id="KW-0812">Transmembrane</keyword>
<dbReference type="InterPro" id="IPR049712">
    <property type="entry name" value="Poly_export"/>
</dbReference>
<feature type="domain" description="SLBB" evidence="17">
    <location>
        <begin position="191"/>
        <end position="269"/>
    </location>
</feature>
<dbReference type="Proteomes" id="UP000325811">
    <property type="component" value="Chromosome II"/>
</dbReference>
<keyword evidence="8" id="KW-0625">Polysaccharide transport</keyword>
<keyword evidence="14" id="KW-0449">Lipoprotein</keyword>
<evidence type="ECO:0000259" key="16">
    <source>
        <dbReference type="Pfam" id="PF02563"/>
    </source>
</evidence>
<dbReference type="PROSITE" id="PS51257">
    <property type="entry name" value="PROKAR_LIPOPROTEIN"/>
    <property type="match status" value="1"/>
</dbReference>
<proteinExistence type="inferred from homology"/>
<evidence type="ECO:0000256" key="3">
    <source>
        <dbReference type="ARBA" id="ARBA00022448"/>
    </source>
</evidence>
<evidence type="ECO:0000313" key="18">
    <source>
        <dbReference type="EMBL" id="VVD34194.1"/>
    </source>
</evidence>
<dbReference type="InterPro" id="IPR054765">
    <property type="entry name" value="SLBB_dom"/>
</dbReference>
<keyword evidence="9" id="KW-0406">Ion transport</keyword>
<evidence type="ECO:0000256" key="1">
    <source>
        <dbReference type="ARBA" id="ARBA00004571"/>
    </source>
</evidence>
<comment type="subcellular location">
    <subcellularLocation>
        <location evidence="1">Cell outer membrane</location>
        <topology evidence="1">Multi-pass membrane protein</topology>
    </subcellularLocation>
</comment>
<evidence type="ECO:0000256" key="8">
    <source>
        <dbReference type="ARBA" id="ARBA00023047"/>
    </source>
</evidence>
<keyword evidence="11" id="KW-0472">Membrane</keyword>
<keyword evidence="5" id="KW-0762">Sugar transport</keyword>
<accession>A0A5Q4YYK9</accession>
<keyword evidence="7 15" id="KW-0732">Signal</keyword>
<evidence type="ECO:0000259" key="17">
    <source>
        <dbReference type="Pfam" id="PF22461"/>
    </source>
</evidence>
<dbReference type="GO" id="GO:0015159">
    <property type="term" value="F:polysaccharide transmembrane transporter activity"/>
    <property type="evidence" value="ECO:0007669"/>
    <property type="project" value="InterPro"/>
</dbReference>
<evidence type="ECO:0000313" key="19">
    <source>
        <dbReference type="Proteomes" id="UP000325811"/>
    </source>
</evidence>
<feature type="domain" description="Polysaccharide export protein N-terminal" evidence="16">
    <location>
        <begin position="94"/>
        <end position="185"/>
    </location>
</feature>
<feature type="chain" id="PRO_5025039330" evidence="15">
    <location>
        <begin position="34"/>
        <end position="389"/>
    </location>
</feature>
<name>A0A5Q4YYK9_9BURK</name>
<dbReference type="PANTHER" id="PTHR33619:SF3">
    <property type="entry name" value="POLYSACCHARIDE EXPORT PROTEIN GFCE-RELATED"/>
    <property type="match status" value="1"/>
</dbReference>
<feature type="signal peptide" evidence="15">
    <location>
        <begin position="1"/>
        <end position="33"/>
    </location>
</feature>
<dbReference type="GO" id="GO:0046930">
    <property type="term" value="C:pore complex"/>
    <property type="evidence" value="ECO:0007669"/>
    <property type="project" value="UniProtKB-KW"/>
</dbReference>
<dbReference type="EMBL" id="LR699554">
    <property type="protein sequence ID" value="VVD34194.1"/>
    <property type="molecule type" value="Genomic_DNA"/>
</dbReference>
<feature type="domain" description="SLBB" evidence="17">
    <location>
        <begin position="277"/>
        <end position="359"/>
    </location>
</feature>
<dbReference type="GO" id="GO:0009279">
    <property type="term" value="C:cell outer membrane"/>
    <property type="evidence" value="ECO:0007669"/>
    <property type="project" value="UniProtKB-SubCell"/>
</dbReference>
<organism evidence="18 19">
    <name type="scientific">Paraburkholderia dioscoreae</name>
    <dbReference type="NCBI Taxonomy" id="2604047"/>
    <lineage>
        <taxon>Bacteria</taxon>
        <taxon>Pseudomonadati</taxon>
        <taxon>Pseudomonadota</taxon>
        <taxon>Betaproteobacteria</taxon>
        <taxon>Burkholderiales</taxon>
        <taxon>Burkholderiaceae</taxon>
        <taxon>Paraburkholderia</taxon>
    </lineage>
</organism>
<dbReference type="Pfam" id="PF22461">
    <property type="entry name" value="SLBB_2"/>
    <property type="match status" value="2"/>
</dbReference>
<evidence type="ECO:0000256" key="4">
    <source>
        <dbReference type="ARBA" id="ARBA00022452"/>
    </source>
</evidence>